<proteinExistence type="predicted"/>
<dbReference type="AlphaFoldDB" id="A0A927WUV7"/>
<reference evidence="1" key="1">
    <citation type="submission" date="2019-04" db="EMBL/GenBank/DDBJ databases">
        <title>Evolution of Biomass-Degrading Anaerobic Consortia Revealed by Metagenomics.</title>
        <authorList>
            <person name="Peng X."/>
        </authorList>
    </citation>
    <scope>NUCLEOTIDE SEQUENCE</scope>
    <source>
        <strain evidence="1">SIG240</strain>
    </source>
</reference>
<name>A0A927WUV7_SELRU</name>
<accession>A0A927WUV7</accession>
<protein>
    <submittedName>
        <fullName evidence="1">Uncharacterized protein</fullName>
    </submittedName>
</protein>
<gene>
    <name evidence="1" type="ORF">E7201_08490</name>
</gene>
<evidence type="ECO:0000313" key="2">
    <source>
        <dbReference type="Proteomes" id="UP000761380"/>
    </source>
</evidence>
<evidence type="ECO:0000313" key="1">
    <source>
        <dbReference type="EMBL" id="MBE6093183.1"/>
    </source>
</evidence>
<comment type="caution">
    <text evidence="1">The sequence shown here is derived from an EMBL/GenBank/DDBJ whole genome shotgun (WGS) entry which is preliminary data.</text>
</comment>
<dbReference type="EMBL" id="SVBY01000060">
    <property type="protein sequence ID" value="MBE6093183.1"/>
    <property type="molecule type" value="Genomic_DNA"/>
</dbReference>
<organism evidence="1 2">
    <name type="scientific">Selenomonas ruminantium</name>
    <dbReference type="NCBI Taxonomy" id="971"/>
    <lineage>
        <taxon>Bacteria</taxon>
        <taxon>Bacillati</taxon>
        <taxon>Bacillota</taxon>
        <taxon>Negativicutes</taxon>
        <taxon>Selenomonadales</taxon>
        <taxon>Selenomonadaceae</taxon>
        <taxon>Selenomonas</taxon>
    </lineage>
</organism>
<dbReference type="Proteomes" id="UP000761380">
    <property type="component" value="Unassembled WGS sequence"/>
</dbReference>
<sequence length="102" mass="11524">MAGEVFVMLNRIERVARVKGIDSSVNRSFERKEGYQDGKRDKQSFAHTLNKEMEKEVRPSNEAGLGMPNAYRLELSTQPTQSLFYRELVDLSGVEGKIDVSG</sequence>